<gene>
    <name evidence="12" type="primary">SYCN</name>
</gene>
<proteinExistence type="predicted"/>
<evidence type="ECO:0000256" key="3">
    <source>
        <dbReference type="ARBA" id="ARBA00023136"/>
    </source>
</evidence>
<evidence type="ECO:0000313" key="12">
    <source>
        <dbReference type="RefSeq" id="XP_007438194.2"/>
    </source>
</evidence>
<dbReference type="GO" id="GO:0042589">
    <property type="term" value="C:zymogen granule membrane"/>
    <property type="evidence" value="ECO:0007669"/>
    <property type="project" value="UniProtKB-SubCell"/>
</dbReference>
<dbReference type="CTD" id="342898"/>
<keyword evidence="5" id="KW-0968">Cytoplasmic vesicle</keyword>
<feature type="chain" id="PRO_5039943185" description="Syncollin" evidence="10">
    <location>
        <begin position="21"/>
        <end position="133"/>
    </location>
</feature>
<evidence type="ECO:0000256" key="8">
    <source>
        <dbReference type="ARBA" id="ARBA00060468"/>
    </source>
</evidence>
<protein>
    <recommendedName>
        <fullName evidence="9">Syncollin</fullName>
    </recommendedName>
</protein>
<dbReference type="OMA" id="ALYCRCS"/>
<dbReference type="Gene3D" id="2.60.20.10">
    <property type="entry name" value="Crystallins"/>
    <property type="match status" value="1"/>
</dbReference>
<dbReference type="FunFam" id="2.60.20.10:FF:000014">
    <property type="entry name" value="Syncollin"/>
    <property type="match status" value="1"/>
</dbReference>
<evidence type="ECO:0000256" key="5">
    <source>
        <dbReference type="ARBA" id="ARBA00023329"/>
    </source>
</evidence>
<evidence type="ECO:0000256" key="1">
    <source>
        <dbReference type="ARBA" id="ARBA00022483"/>
    </source>
</evidence>
<evidence type="ECO:0000256" key="10">
    <source>
        <dbReference type="SAM" id="SignalP"/>
    </source>
</evidence>
<dbReference type="OrthoDB" id="9947298at2759"/>
<evidence type="ECO:0000256" key="6">
    <source>
        <dbReference type="ARBA" id="ARBA00037795"/>
    </source>
</evidence>
<dbReference type="GeneID" id="103068273"/>
<dbReference type="KEGG" id="pbi:103068273"/>
<dbReference type="Proteomes" id="UP000695026">
    <property type="component" value="Unplaced"/>
</dbReference>
<dbReference type="AlphaFoldDB" id="A0A9F2R6M6"/>
<name>A0A9F2R6M6_PYTBI</name>
<keyword evidence="2 10" id="KW-0732">Signal</keyword>
<keyword evidence="11" id="KW-1185">Reference proteome</keyword>
<dbReference type="RefSeq" id="XP_007438194.2">
    <property type="nucleotide sequence ID" value="XM_007438132.3"/>
</dbReference>
<dbReference type="PANTHER" id="PTHR17503:SF0">
    <property type="entry name" value="SYNCOLLIN"/>
    <property type="match status" value="1"/>
</dbReference>
<comment type="subcellular location">
    <subcellularLocation>
        <location evidence="6">Zymogen granule lumen</location>
    </subcellularLocation>
    <subcellularLocation>
        <location evidence="8">Zymogen granule membrane</location>
        <topology evidence="8">Peripheral membrane protein</topology>
        <orientation evidence="8">Lumenal side</orientation>
    </subcellularLocation>
</comment>
<dbReference type="GO" id="GO:0006887">
    <property type="term" value="P:exocytosis"/>
    <property type="evidence" value="ECO:0007669"/>
    <property type="project" value="UniProtKB-KW"/>
</dbReference>
<evidence type="ECO:0000256" key="4">
    <source>
        <dbReference type="ARBA" id="ARBA00023157"/>
    </source>
</evidence>
<dbReference type="InterPro" id="IPR028137">
    <property type="entry name" value="Syncollin"/>
</dbReference>
<dbReference type="PANTHER" id="PTHR17503">
    <property type="entry name" value="SYNCOLLIN"/>
    <property type="match status" value="1"/>
</dbReference>
<comment type="function">
    <text evidence="7">Functions in exocytosis in pancreatic acinar cells regulating the fusion of zymogen granules with each other. May have a pore-forming activity on membranes and regulate exocytosis in other exocrine tissues.</text>
</comment>
<evidence type="ECO:0000256" key="2">
    <source>
        <dbReference type="ARBA" id="ARBA00022729"/>
    </source>
</evidence>
<reference evidence="12" key="1">
    <citation type="submission" date="2025-08" db="UniProtKB">
        <authorList>
            <consortium name="RefSeq"/>
        </authorList>
    </citation>
    <scope>IDENTIFICATION</scope>
    <source>
        <tissue evidence="12">Liver</tissue>
    </source>
</reference>
<accession>A0A9F2R6M6</accession>
<evidence type="ECO:0000256" key="9">
    <source>
        <dbReference type="ARBA" id="ARBA00074712"/>
    </source>
</evidence>
<dbReference type="Pfam" id="PF15138">
    <property type="entry name" value="Syncollin"/>
    <property type="match status" value="1"/>
</dbReference>
<organism evidence="11 12">
    <name type="scientific">Python bivittatus</name>
    <name type="common">Burmese python</name>
    <name type="synonym">Python molurus bivittatus</name>
    <dbReference type="NCBI Taxonomy" id="176946"/>
    <lineage>
        <taxon>Eukaryota</taxon>
        <taxon>Metazoa</taxon>
        <taxon>Chordata</taxon>
        <taxon>Craniata</taxon>
        <taxon>Vertebrata</taxon>
        <taxon>Euteleostomi</taxon>
        <taxon>Lepidosauria</taxon>
        <taxon>Squamata</taxon>
        <taxon>Bifurcata</taxon>
        <taxon>Unidentata</taxon>
        <taxon>Episquamata</taxon>
        <taxon>Toxicofera</taxon>
        <taxon>Serpentes</taxon>
        <taxon>Henophidia</taxon>
        <taxon>Pythonidae</taxon>
        <taxon>Python</taxon>
    </lineage>
</organism>
<feature type="signal peptide" evidence="10">
    <location>
        <begin position="1"/>
        <end position="20"/>
    </location>
</feature>
<keyword evidence="3" id="KW-0472">Membrane</keyword>
<sequence length="133" mass="14813">MKALLSLLLLLQLLFAMSQAQCPAPADLKNPNGTRICSQMYTDDSPYYDLCCAGSVLVVPAGEDQPYMPTAFNNKISSLVVATRCELTVWYKKGKTGSTRKFKTGAYPRLQEYKRGLFGNWNDAISAYYCKCT</sequence>
<keyword evidence="4" id="KW-1015">Disulfide bond</keyword>
<evidence type="ECO:0000313" key="11">
    <source>
        <dbReference type="Proteomes" id="UP000695026"/>
    </source>
</evidence>
<evidence type="ECO:0000256" key="7">
    <source>
        <dbReference type="ARBA" id="ARBA00057037"/>
    </source>
</evidence>
<keyword evidence="1" id="KW-0268">Exocytosis</keyword>